<protein>
    <submittedName>
        <fullName evidence="1">Uncharacterized protein</fullName>
    </submittedName>
</protein>
<dbReference type="PANTHER" id="PTHR34788:SF4">
    <property type="entry name" value="F15I1.22"/>
    <property type="match status" value="1"/>
</dbReference>
<dbReference type="PANTHER" id="PTHR34788">
    <property type="entry name" value="F15I1.22"/>
    <property type="match status" value="1"/>
</dbReference>
<evidence type="ECO:0000313" key="1">
    <source>
        <dbReference type="EMBL" id="MBA4626528.1"/>
    </source>
</evidence>
<accession>A0A7C9D017</accession>
<dbReference type="EMBL" id="GISG01056899">
    <property type="protein sequence ID" value="MBA4626528.1"/>
    <property type="molecule type" value="Transcribed_RNA"/>
</dbReference>
<dbReference type="AlphaFoldDB" id="A0A7C9D017"/>
<proteinExistence type="predicted"/>
<organism evidence="1">
    <name type="scientific">Opuntia streptacantha</name>
    <name type="common">Prickly pear cactus</name>
    <name type="synonym">Opuntia cardona</name>
    <dbReference type="NCBI Taxonomy" id="393608"/>
    <lineage>
        <taxon>Eukaryota</taxon>
        <taxon>Viridiplantae</taxon>
        <taxon>Streptophyta</taxon>
        <taxon>Embryophyta</taxon>
        <taxon>Tracheophyta</taxon>
        <taxon>Spermatophyta</taxon>
        <taxon>Magnoliopsida</taxon>
        <taxon>eudicotyledons</taxon>
        <taxon>Gunneridae</taxon>
        <taxon>Pentapetalae</taxon>
        <taxon>Caryophyllales</taxon>
        <taxon>Cactineae</taxon>
        <taxon>Cactaceae</taxon>
        <taxon>Opuntioideae</taxon>
        <taxon>Opuntia</taxon>
    </lineage>
</organism>
<sequence>MASLHSNASLCKQPIATHSTTVGRPKIRLWRRGRKLPIVHLGGKKPRRGFFLSRFLRGARLRWLKLQSCCILRRLKKYYRSLIKDLIEASASAEAYQQRILMETSLAVPVMGVSFNNYHGGGSLRGPRSIFM</sequence>
<name>A0A7C9D017_OPUST</name>
<reference evidence="1" key="2">
    <citation type="submission" date="2020-07" db="EMBL/GenBank/DDBJ databases">
        <authorList>
            <person name="Vera ALvarez R."/>
            <person name="Arias-Moreno D.M."/>
            <person name="Jimenez-Jacinto V."/>
            <person name="Jimenez-Bremont J.F."/>
            <person name="Swaminathan K."/>
            <person name="Moose S.P."/>
            <person name="Guerrero-Gonzalez M.L."/>
            <person name="Marino-Ramirez L."/>
            <person name="Landsman D."/>
            <person name="Rodriguez-Kessler M."/>
            <person name="Delgado-Sanchez P."/>
        </authorList>
    </citation>
    <scope>NUCLEOTIDE SEQUENCE</scope>
    <source>
        <tissue evidence="1">Cladode</tissue>
    </source>
</reference>
<reference evidence="1" key="1">
    <citation type="journal article" date="2013" name="J. Plant Res.">
        <title>Effect of fungi and light on seed germination of three Opuntia species from semiarid lands of central Mexico.</title>
        <authorList>
            <person name="Delgado-Sanchez P."/>
            <person name="Jimenez-Bremont J.F."/>
            <person name="Guerrero-Gonzalez Mde L."/>
            <person name="Flores J."/>
        </authorList>
    </citation>
    <scope>NUCLEOTIDE SEQUENCE</scope>
    <source>
        <tissue evidence="1">Cladode</tissue>
    </source>
</reference>